<dbReference type="OrthoDB" id="1937287at2759"/>
<dbReference type="InterPro" id="IPR021109">
    <property type="entry name" value="Peptidase_aspartic_dom_sf"/>
</dbReference>
<proteinExistence type="predicted"/>
<name>A0A5B6WYF9_9ROSI</name>
<dbReference type="AlphaFoldDB" id="A0A5B6WYF9"/>
<accession>A0A5B6WYF9</accession>
<evidence type="ECO:0000313" key="1">
    <source>
        <dbReference type="EMBL" id="KAA3486930.1"/>
    </source>
</evidence>
<evidence type="ECO:0000313" key="2">
    <source>
        <dbReference type="Proteomes" id="UP000325315"/>
    </source>
</evidence>
<sequence>MISEVEQLHINIPLVEALEQMPNYVKFMKDIFSKKHRLGEFEIVALAKGCTAMLMNKLPPKLKDPGSFIIPCSIENYYVGKALYDLGASINLIPMFVFKILGIDTDEDCHAIEIIDTLVKKNW</sequence>
<keyword evidence="2" id="KW-1185">Reference proteome</keyword>
<protein>
    <submittedName>
        <fullName evidence="1">Uncharacterized protein</fullName>
    </submittedName>
</protein>
<dbReference type="PANTHER" id="PTHR33067:SF32">
    <property type="entry name" value="ASPARTIC PEPTIDASE DDI1-TYPE DOMAIN-CONTAINING PROTEIN"/>
    <property type="match status" value="1"/>
</dbReference>
<dbReference type="Gene3D" id="2.40.70.10">
    <property type="entry name" value="Acid Proteases"/>
    <property type="match status" value="1"/>
</dbReference>
<dbReference type="Proteomes" id="UP000325315">
    <property type="component" value="Unassembled WGS sequence"/>
</dbReference>
<gene>
    <name evidence="1" type="ORF">EPI10_030796</name>
</gene>
<organism evidence="1 2">
    <name type="scientific">Gossypium australe</name>
    <dbReference type="NCBI Taxonomy" id="47621"/>
    <lineage>
        <taxon>Eukaryota</taxon>
        <taxon>Viridiplantae</taxon>
        <taxon>Streptophyta</taxon>
        <taxon>Embryophyta</taxon>
        <taxon>Tracheophyta</taxon>
        <taxon>Spermatophyta</taxon>
        <taxon>Magnoliopsida</taxon>
        <taxon>eudicotyledons</taxon>
        <taxon>Gunneridae</taxon>
        <taxon>Pentapetalae</taxon>
        <taxon>rosids</taxon>
        <taxon>malvids</taxon>
        <taxon>Malvales</taxon>
        <taxon>Malvaceae</taxon>
        <taxon>Malvoideae</taxon>
        <taxon>Gossypium</taxon>
    </lineage>
</organism>
<reference evidence="2" key="1">
    <citation type="journal article" date="2019" name="Plant Biotechnol. J.">
        <title>Genome sequencing of the Australian wild diploid species Gossypium australe highlights disease resistance and delayed gland morphogenesis.</title>
        <authorList>
            <person name="Cai Y."/>
            <person name="Cai X."/>
            <person name="Wang Q."/>
            <person name="Wang P."/>
            <person name="Zhang Y."/>
            <person name="Cai C."/>
            <person name="Xu Y."/>
            <person name="Wang K."/>
            <person name="Zhou Z."/>
            <person name="Wang C."/>
            <person name="Geng S."/>
            <person name="Li B."/>
            <person name="Dong Q."/>
            <person name="Hou Y."/>
            <person name="Wang H."/>
            <person name="Ai P."/>
            <person name="Liu Z."/>
            <person name="Yi F."/>
            <person name="Sun M."/>
            <person name="An G."/>
            <person name="Cheng J."/>
            <person name="Zhang Y."/>
            <person name="Shi Q."/>
            <person name="Xie Y."/>
            <person name="Shi X."/>
            <person name="Chang Y."/>
            <person name="Huang F."/>
            <person name="Chen Y."/>
            <person name="Hong S."/>
            <person name="Mi L."/>
            <person name="Sun Q."/>
            <person name="Zhang L."/>
            <person name="Zhou B."/>
            <person name="Peng R."/>
            <person name="Zhang X."/>
            <person name="Liu F."/>
        </authorList>
    </citation>
    <scope>NUCLEOTIDE SEQUENCE [LARGE SCALE GENOMIC DNA]</scope>
    <source>
        <strain evidence="2">cv. PA1801</strain>
    </source>
</reference>
<comment type="caution">
    <text evidence="1">The sequence shown here is derived from an EMBL/GenBank/DDBJ whole genome shotgun (WGS) entry which is preliminary data.</text>
</comment>
<dbReference type="EMBL" id="SMMG02000001">
    <property type="protein sequence ID" value="KAA3486930.1"/>
    <property type="molecule type" value="Genomic_DNA"/>
</dbReference>
<dbReference type="PANTHER" id="PTHR33067">
    <property type="entry name" value="RNA-DIRECTED DNA POLYMERASE-RELATED"/>
    <property type="match status" value="1"/>
</dbReference>